<dbReference type="AlphaFoldDB" id="A0A7W3N1U0"/>
<proteinExistence type="predicted"/>
<name>A0A7W3N1U0_9ACTN</name>
<organism evidence="1 2">
    <name type="scientific">Thermomonospora cellulosilytica</name>
    <dbReference type="NCBI Taxonomy" id="1411118"/>
    <lineage>
        <taxon>Bacteria</taxon>
        <taxon>Bacillati</taxon>
        <taxon>Actinomycetota</taxon>
        <taxon>Actinomycetes</taxon>
        <taxon>Streptosporangiales</taxon>
        <taxon>Thermomonosporaceae</taxon>
        <taxon>Thermomonospora</taxon>
    </lineage>
</organism>
<reference evidence="1 2" key="1">
    <citation type="submission" date="2020-08" db="EMBL/GenBank/DDBJ databases">
        <title>Sequencing the genomes of 1000 actinobacteria strains.</title>
        <authorList>
            <person name="Klenk H.-P."/>
        </authorList>
    </citation>
    <scope>NUCLEOTIDE SEQUENCE [LARGE SCALE GENOMIC DNA]</scope>
    <source>
        <strain evidence="1 2">DSM 45823</strain>
    </source>
</reference>
<comment type="caution">
    <text evidence="1">The sequence shown here is derived from an EMBL/GenBank/DDBJ whole genome shotgun (WGS) entry which is preliminary data.</text>
</comment>
<gene>
    <name evidence="1" type="ORF">HNR21_004825</name>
</gene>
<evidence type="ECO:0000313" key="2">
    <source>
        <dbReference type="Proteomes" id="UP000539313"/>
    </source>
</evidence>
<evidence type="ECO:0000313" key="1">
    <source>
        <dbReference type="EMBL" id="MBA9005943.1"/>
    </source>
</evidence>
<dbReference type="RefSeq" id="WP_182706994.1">
    <property type="nucleotide sequence ID" value="NZ_JACJII010000001.1"/>
</dbReference>
<sequence length="182" mass="19118">MAVTDAVMPLAERLLNCLCAQLPGTVGGAACRCCVYPGATVPVDHCCGCEEGEGQAWVQVRRIYPTTAARFPQPSTTLEPCDAAGGWGMELVMGVYRCVSVLDDQGNPPSCADVFDDAEKLLSDAAAMRQALACCFPYTGNDGLDVMAGEYTPMGPDGGCAGGQQTVYVRFTECCPDPEDTP</sequence>
<dbReference type="Proteomes" id="UP000539313">
    <property type="component" value="Unassembled WGS sequence"/>
</dbReference>
<keyword evidence="2" id="KW-1185">Reference proteome</keyword>
<protein>
    <submittedName>
        <fullName evidence="1">Uncharacterized protein</fullName>
    </submittedName>
</protein>
<accession>A0A7W3N1U0</accession>
<dbReference type="EMBL" id="JACJII010000001">
    <property type="protein sequence ID" value="MBA9005943.1"/>
    <property type="molecule type" value="Genomic_DNA"/>
</dbReference>